<evidence type="ECO:0000256" key="12">
    <source>
        <dbReference type="ARBA" id="ARBA00030346"/>
    </source>
</evidence>
<evidence type="ECO:0000259" key="15">
    <source>
        <dbReference type="PROSITE" id="PS51731"/>
    </source>
</evidence>
<dbReference type="EMBL" id="LSSN01000198">
    <property type="protein sequence ID" value="OMJ25270.1"/>
    <property type="molecule type" value="Genomic_DNA"/>
</dbReference>
<dbReference type="GO" id="GO:0004042">
    <property type="term" value="F:L-glutamate N-acetyltransferase activity"/>
    <property type="evidence" value="ECO:0007669"/>
    <property type="project" value="TreeGrafter"/>
</dbReference>
<comment type="similarity">
    <text evidence="4">Belongs to the acetyltransferase family.</text>
</comment>
<proteinExistence type="inferred from homology"/>
<evidence type="ECO:0000256" key="14">
    <source>
        <dbReference type="ARBA" id="ARBA00048372"/>
    </source>
</evidence>
<evidence type="ECO:0000313" key="17">
    <source>
        <dbReference type="Proteomes" id="UP000187283"/>
    </source>
</evidence>
<evidence type="ECO:0000256" key="11">
    <source>
        <dbReference type="ARBA" id="ARBA00023315"/>
    </source>
</evidence>
<keyword evidence="8 16" id="KW-0808">Transferase</keyword>
<evidence type="ECO:0000256" key="13">
    <source>
        <dbReference type="ARBA" id="ARBA00033251"/>
    </source>
</evidence>
<evidence type="ECO:0000256" key="3">
    <source>
        <dbReference type="ARBA" id="ARBA00004925"/>
    </source>
</evidence>
<comment type="subcellular location">
    <subcellularLocation>
        <location evidence="2">Mitochondrion</location>
    </subcellularLocation>
</comment>
<evidence type="ECO:0000256" key="2">
    <source>
        <dbReference type="ARBA" id="ARBA00004173"/>
    </source>
</evidence>
<comment type="pathway">
    <text evidence="3">Amino-acid biosynthesis; L-arginine biosynthesis; N(2)-acetyl-L-ornithine from L-glutamate: step 1/4.</text>
</comment>
<evidence type="ECO:0000256" key="9">
    <source>
        <dbReference type="ARBA" id="ARBA00022946"/>
    </source>
</evidence>
<dbReference type="PROSITE" id="PS51731">
    <property type="entry name" value="GNAT_NAGS"/>
    <property type="match status" value="1"/>
</dbReference>
<dbReference type="InterPro" id="IPR006855">
    <property type="entry name" value="Vertebrate-like_GNAT_dom"/>
</dbReference>
<evidence type="ECO:0000256" key="10">
    <source>
        <dbReference type="ARBA" id="ARBA00023128"/>
    </source>
</evidence>
<dbReference type="Gene3D" id="3.40.630.30">
    <property type="match status" value="1"/>
</dbReference>
<feature type="domain" description="N-acetyltransferase" evidence="15">
    <location>
        <begin position="506"/>
        <end position="580"/>
    </location>
</feature>
<protein>
    <recommendedName>
        <fullName evidence="6">Amino-acid acetyltransferase, mitochondrial</fullName>
        <ecNumber evidence="5">2.3.1.1</ecNumber>
    </recommendedName>
    <alternativeName>
        <fullName evidence="12">Glutamate N-acetyltransferase</fullName>
    </alternativeName>
    <alternativeName>
        <fullName evidence="13">N-acetylglutamate synthase</fullName>
    </alternativeName>
</protein>
<dbReference type="EC" id="2.3.1.1" evidence="5"/>
<dbReference type="UniPathway" id="UPA00068"/>
<comment type="catalytic activity">
    <reaction evidence="14">
        <text>L-glutamate + acetyl-CoA = N-acetyl-L-glutamate + CoA + H(+)</text>
        <dbReference type="Rhea" id="RHEA:24292"/>
        <dbReference type="ChEBI" id="CHEBI:15378"/>
        <dbReference type="ChEBI" id="CHEBI:29985"/>
        <dbReference type="ChEBI" id="CHEBI:44337"/>
        <dbReference type="ChEBI" id="CHEBI:57287"/>
        <dbReference type="ChEBI" id="CHEBI:57288"/>
        <dbReference type="EC" id="2.3.1.1"/>
    </reaction>
</comment>
<comment type="function">
    <text evidence="1">N-acetylglutamate synthase involved in arginine biosynthesis.</text>
</comment>
<sequence length="580" mass="64836">MKALLHKIQIQNQFMNIYDNSKHHSQNDDLNFFAYDNSGKLFNAHNLYPKSVDTKRTVAKNSKSKLLDDSRLGIGKLNSQNRFNIASSVLNTFPKFSISPIFIFITHSSILESAESVGKTIAYIHRLGIPCIVCVAPDIIKSTPKLDLNSIKFSERLQSYKYTGTTKNLQSDFEICNKLFVSIEKQGGNVLSFNHGVFNIVESPRSTDKYISVDLAKVFKSLERNQIPLISTTSINSDLQYCTLNAKSSFLSLISAFKNKIQEDKHKYNFGPNSLNTLKFNKNFNPVKNISISDFVNLDESRVIFFKKKDIMTYPSEVFSTGQLANIIDDTNLAGLTNSEIKSLIPVTKSSISFINLEDEYDELLSSYKVIVDSQFKEDIEEKKVFPSSLINEMAENAIYLNMANECFSVLPSTSAAIVIPSSSEPSKVLKSLLSAKPPQMYLQPHKLSRSQHFELTKDVDIFSGLDPIKKNNSKLAAKSTTLASSNDSKNPFPSSSPFTLIRSGFSVDLFNNINDLDLGKLKLLIESSFNRKLMDSVYYQRLENTQNTSGISVIVVGDYLGAAIVTLEPGIPTTKGFFP</sequence>
<evidence type="ECO:0000256" key="5">
    <source>
        <dbReference type="ARBA" id="ARBA00012697"/>
    </source>
</evidence>
<dbReference type="Pfam" id="PF04768">
    <property type="entry name" value="NAT"/>
    <property type="match status" value="1"/>
</dbReference>
<evidence type="ECO:0000313" key="16">
    <source>
        <dbReference type="EMBL" id="OMJ25270.1"/>
    </source>
</evidence>
<dbReference type="GO" id="GO:0006526">
    <property type="term" value="P:L-arginine biosynthetic process"/>
    <property type="evidence" value="ECO:0007669"/>
    <property type="project" value="UniProtKB-UniPathway"/>
</dbReference>
<dbReference type="PANTHER" id="PTHR23342">
    <property type="entry name" value="N-ACETYLGLUTAMATE SYNTHASE"/>
    <property type="match status" value="1"/>
</dbReference>
<keyword evidence="7" id="KW-0028">Amino-acid biosynthesis</keyword>
<accession>A0A1R1YEG2</accession>
<dbReference type="PANTHER" id="PTHR23342:SF4">
    <property type="entry name" value="AMINO-ACID ACETYLTRANSFERASE, MITOCHONDRIAL"/>
    <property type="match status" value="1"/>
</dbReference>
<evidence type="ECO:0000256" key="7">
    <source>
        <dbReference type="ARBA" id="ARBA00022605"/>
    </source>
</evidence>
<name>A0A1R1YEG2_9FUNG</name>
<comment type="caution">
    <text evidence="16">The sequence shown here is derived from an EMBL/GenBank/DDBJ whole genome shotgun (WGS) entry which is preliminary data.</text>
</comment>
<dbReference type="Proteomes" id="UP000187283">
    <property type="component" value="Unassembled WGS sequence"/>
</dbReference>
<evidence type="ECO:0000256" key="8">
    <source>
        <dbReference type="ARBA" id="ARBA00022679"/>
    </source>
</evidence>
<reference evidence="16 17" key="1">
    <citation type="submission" date="2017-01" db="EMBL/GenBank/DDBJ databases">
        <authorList>
            <person name="Mah S.A."/>
            <person name="Swanson W.J."/>
            <person name="Moy G.W."/>
            <person name="Vacquier V.D."/>
        </authorList>
    </citation>
    <scope>NUCLEOTIDE SEQUENCE [LARGE SCALE GENOMIC DNA]</scope>
    <source>
        <strain evidence="16 17">GSMNP</strain>
    </source>
</reference>
<gene>
    <name evidence="16" type="ORF">AYI70_g1010</name>
</gene>
<dbReference type="GO" id="GO:0006592">
    <property type="term" value="P:ornithine biosynthetic process"/>
    <property type="evidence" value="ECO:0007669"/>
    <property type="project" value="TreeGrafter"/>
</dbReference>
<evidence type="ECO:0000256" key="1">
    <source>
        <dbReference type="ARBA" id="ARBA00002294"/>
    </source>
</evidence>
<dbReference type="OrthoDB" id="5585968at2759"/>
<keyword evidence="10" id="KW-0496">Mitochondrion</keyword>
<dbReference type="AlphaFoldDB" id="A0A1R1YEG2"/>
<keyword evidence="11" id="KW-0012">Acyltransferase</keyword>
<keyword evidence="17" id="KW-1185">Reference proteome</keyword>
<organism evidence="16 17">
    <name type="scientific">Smittium culicis</name>
    <dbReference type="NCBI Taxonomy" id="133412"/>
    <lineage>
        <taxon>Eukaryota</taxon>
        <taxon>Fungi</taxon>
        <taxon>Fungi incertae sedis</taxon>
        <taxon>Zoopagomycota</taxon>
        <taxon>Kickxellomycotina</taxon>
        <taxon>Harpellomycetes</taxon>
        <taxon>Harpellales</taxon>
        <taxon>Legeriomycetaceae</taxon>
        <taxon>Smittium</taxon>
    </lineage>
</organism>
<keyword evidence="9" id="KW-0809">Transit peptide</keyword>
<evidence type="ECO:0000256" key="4">
    <source>
        <dbReference type="ARBA" id="ARBA00008694"/>
    </source>
</evidence>
<dbReference type="GO" id="GO:0005759">
    <property type="term" value="C:mitochondrial matrix"/>
    <property type="evidence" value="ECO:0007669"/>
    <property type="project" value="TreeGrafter"/>
</dbReference>
<evidence type="ECO:0000256" key="6">
    <source>
        <dbReference type="ARBA" id="ARBA00018802"/>
    </source>
</evidence>
<dbReference type="STRING" id="133412.A0A1R1YEG2"/>